<feature type="domain" description="Acyl-CoA dehydrogenase/oxidase N-terminal" evidence="10">
    <location>
        <begin position="33"/>
        <end position="145"/>
    </location>
</feature>
<dbReference type="GO" id="GO:0003995">
    <property type="term" value="F:acyl-CoA dehydrogenase activity"/>
    <property type="evidence" value="ECO:0007669"/>
    <property type="project" value="InterPro"/>
</dbReference>
<comment type="caution">
    <text evidence="12">The sequence shown here is derived from an EMBL/GenBank/DDBJ whole genome shotgun (WGS) entry which is preliminary data.</text>
</comment>
<dbReference type="FunFam" id="2.40.110.10:FF:000006">
    <property type="entry name" value="very long-chain specific acyl-CoA dehydrogenase, mitochondrial"/>
    <property type="match status" value="1"/>
</dbReference>
<dbReference type="RefSeq" id="WP_147014875.1">
    <property type="nucleotide sequence ID" value="NZ_VORB01000007.1"/>
</dbReference>
<dbReference type="InterPro" id="IPR036250">
    <property type="entry name" value="AcylCo_DH-like_C"/>
</dbReference>
<dbReference type="InterPro" id="IPR009075">
    <property type="entry name" value="AcylCo_DH/oxidase_C"/>
</dbReference>
<evidence type="ECO:0000256" key="2">
    <source>
        <dbReference type="ARBA" id="ARBA00009347"/>
    </source>
</evidence>
<evidence type="ECO:0000313" key="13">
    <source>
        <dbReference type="Proteomes" id="UP000321168"/>
    </source>
</evidence>
<keyword evidence="5 7" id="KW-0560">Oxidoreductase</keyword>
<dbReference type="InterPro" id="IPR049426">
    <property type="entry name" value="Acyl-CoA-dh-like_C"/>
</dbReference>
<comment type="cofactor">
    <cofactor evidence="1 7">
        <name>FAD</name>
        <dbReference type="ChEBI" id="CHEBI:57692"/>
    </cofactor>
</comment>
<dbReference type="EMBL" id="VORB01000007">
    <property type="protein sequence ID" value="TXC78453.1"/>
    <property type="molecule type" value="Genomic_DNA"/>
</dbReference>
<keyword evidence="13" id="KW-1185">Reference proteome</keyword>
<dbReference type="PROSITE" id="PS00073">
    <property type="entry name" value="ACYL_COA_DH_2"/>
    <property type="match status" value="1"/>
</dbReference>
<dbReference type="PANTHER" id="PTHR43884">
    <property type="entry name" value="ACYL-COA DEHYDROGENASE"/>
    <property type="match status" value="1"/>
</dbReference>
<dbReference type="FunFam" id="1.10.540.10:FF:000001">
    <property type="entry name" value="Very long-chain-specific acyl-CoA dehydrogenase, mitochondrial"/>
    <property type="match status" value="1"/>
</dbReference>
<dbReference type="InterPro" id="IPR013786">
    <property type="entry name" value="AcylCoA_DH/ox_N"/>
</dbReference>
<evidence type="ECO:0000256" key="3">
    <source>
        <dbReference type="ARBA" id="ARBA00022630"/>
    </source>
</evidence>
<dbReference type="Proteomes" id="UP000321168">
    <property type="component" value="Unassembled WGS sequence"/>
</dbReference>
<keyword evidence="3 7" id="KW-0285">Flavoprotein</keyword>
<evidence type="ECO:0000256" key="5">
    <source>
        <dbReference type="ARBA" id="ARBA00023002"/>
    </source>
</evidence>
<evidence type="ECO:0000259" key="11">
    <source>
        <dbReference type="Pfam" id="PF21263"/>
    </source>
</evidence>
<evidence type="ECO:0000256" key="1">
    <source>
        <dbReference type="ARBA" id="ARBA00001974"/>
    </source>
</evidence>
<dbReference type="InterPro" id="IPR009100">
    <property type="entry name" value="AcylCoA_DH/oxidase_NM_dom_sf"/>
</dbReference>
<evidence type="ECO:0000259" key="9">
    <source>
        <dbReference type="Pfam" id="PF02770"/>
    </source>
</evidence>
<evidence type="ECO:0000259" key="8">
    <source>
        <dbReference type="Pfam" id="PF00441"/>
    </source>
</evidence>
<dbReference type="InterPro" id="IPR046373">
    <property type="entry name" value="Acyl-CoA_Oxase/DH_mid-dom_sf"/>
</dbReference>
<dbReference type="Pfam" id="PF02770">
    <property type="entry name" value="Acyl-CoA_dh_M"/>
    <property type="match status" value="1"/>
</dbReference>
<dbReference type="Gene3D" id="1.20.140.10">
    <property type="entry name" value="Butyryl-CoA Dehydrogenase, subunit A, domain 3"/>
    <property type="match status" value="2"/>
</dbReference>
<dbReference type="InterPro" id="IPR006091">
    <property type="entry name" value="Acyl-CoA_Oxase/DH_mid-dom"/>
</dbReference>
<proteinExistence type="inferred from homology"/>
<dbReference type="SUPFAM" id="SSF56645">
    <property type="entry name" value="Acyl-CoA dehydrogenase NM domain-like"/>
    <property type="match status" value="1"/>
</dbReference>
<dbReference type="Pfam" id="PF02771">
    <property type="entry name" value="Acyl-CoA_dh_N"/>
    <property type="match status" value="1"/>
</dbReference>
<comment type="similarity">
    <text evidence="2 7">Belongs to the acyl-CoA dehydrogenase family.</text>
</comment>
<dbReference type="Gene3D" id="2.40.110.10">
    <property type="entry name" value="Butyryl-CoA Dehydrogenase, subunit A, domain 2"/>
    <property type="match status" value="1"/>
</dbReference>
<evidence type="ECO:0000259" key="10">
    <source>
        <dbReference type="Pfam" id="PF02771"/>
    </source>
</evidence>
<evidence type="ECO:0000256" key="7">
    <source>
        <dbReference type="RuleBase" id="RU362125"/>
    </source>
</evidence>
<evidence type="ECO:0000256" key="6">
    <source>
        <dbReference type="ARBA" id="ARBA00052546"/>
    </source>
</evidence>
<dbReference type="OrthoDB" id="9802867at2"/>
<comment type="catalytic activity">
    <reaction evidence="6">
        <text>a 2,3-saturated acyl-CoA + A = a 2,3-dehydroacyl-CoA + AH2</text>
        <dbReference type="Rhea" id="RHEA:48608"/>
        <dbReference type="ChEBI" id="CHEBI:13193"/>
        <dbReference type="ChEBI" id="CHEBI:17499"/>
        <dbReference type="ChEBI" id="CHEBI:60015"/>
        <dbReference type="ChEBI" id="CHEBI:65111"/>
    </reaction>
</comment>
<dbReference type="FunFam" id="1.20.140.10:FF:000019">
    <property type="entry name" value="Acyl-CoA dehydrogenase"/>
    <property type="match status" value="1"/>
</dbReference>
<reference evidence="12 13" key="1">
    <citation type="submission" date="2019-08" db="EMBL/GenBank/DDBJ databases">
        <title>Genome of Luteibaculum oceani JCM 18817.</title>
        <authorList>
            <person name="Bowman J.P."/>
        </authorList>
    </citation>
    <scope>NUCLEOTIDE SEQUENCE [LARGE SCALE GENOMIC DNA]</scope>
    <source>
        <strain evidence="12 13">JCM 18817</strain>
    </source>
</reference>
<feature type="domain" description="Acyl-CoA oxidase/dehydrogenase middle" evidence="9">
    <location>
        <begin position="150"/>
        <end position="243"/>
    </location>
</feature>
<dbReference type="InterPro" id="IPR037069">
    <property type="entry name" value="AcylCoA_DH/ox_N_sf"/>
</dbReference>
<dbReference type="SUPFAM" id="SSF47203">
    <property type="entry name" value="Acyl-CoA dehydrogenase C-terminal domain-like"/>
    <property type="match status" value="1"/>
</dbReference>
<sequence length="598" mass="65728">METATKSKALKGGEFIIKETDPNDIFIPEEFDEEQQMIAQTCRDFLESEIFPKLDDIDSMKDPSLMPSLLEKAGELGILGISIPEKFGGFGKDFVTSMLTTEVCGGGHSFAVALSAHTGIGTLPILYYGNEAQKEKYIPKLATGEWKASYCLTEPSSGSDANSGKTKAKLTDDGKHYIINGQKMWITNGGFADVYIVFAKIDDDKNLSAFIVESGWEGISTNPEEKKMGIKGSSTVQVFFNNVKVPVENMLSDRENGFKIALNILNIGRIKLAGAALGGAKRAIDCSVNYANEREQFGRPISKYGAIKYKLAEQAIQSYVVESATYRCSKNIEEAIQDLVSEGMSYEEALLKGNEQFAAEAAILKVAGSEALDYVVDEAVQIYGGMGYSAESPVERSYRDARINRIFEGTNEINRMLTVDMILKKALKGELDLMGPAMKVAGELMEIPEFGDAPEGVLAQEMEYVKKFKKALLLVAGSAAQKLTTQLAKEQEILMAISDIAIWTYLAESAVLRTQKLAALKGEEAAKQQIAMTQTYVYDIADLIHKAGKDALNSFAEGDEHRMMLMGIKRFTKVNPVNVKETRRMVADAMIAENKYCF</sequence>
<accession>A0A5C6UY78</accession>
<dbReference type="Pfam" id="PF21263">
    <property type="entry name" value="Acyl-CoA-dh_C"/>
    <property type="match status" value="1"/>
</dbReference>
<feature type="domain" description="Acyl-CoA dehydrogenase-like C-terminal" evidence="11">
    <location>
        <begin position="468"/>
        <end position="570"/>
    </location>
</feature>
<feature type="domain" description="Acyl-CoA dehydrogenase/oxidase C-terminal" evidence="8">
    <location>
        <begin position="256"/>
        <end position="418"/>
    </location>
</feature>
<dbReference type="InterPro" id="IPR006089">
    <property type="entry name" value="Acyl-CoA_DH_CS"/>
</dbReference>
<dbReference type="AlphaFoldDB" id="A0A5C6UY78"/>
<evidence type="ECO:0000313" key="12">
    <source>
        <dbReference type="EMBL" id="TXC78453.1"/>
    </source>
</evidence>
<protein>
    <submittedName>
        <fullName evidence="12">Acyl-CoA dehydrogenase</fullName>
    </submittedName>
</protein>
<keyword evidence="4 7" id="KW-0274">FAD</keyword>
<dbReference type="PROSITE" id="PS00072">
    <property type="entry name" value="ACYL_COA_DH_1"/>
    <property type="match status" value="1"/>
</dbReference>
<dbReference type="Gene3D" id="1.10.540.10">
    <property type="entry name" value="Acyl-CoA dehydrogenase/oxidase, N-terminal domain"/>
    <property type="match status" value="1"/>
</dbReference>
<dbReference type="GO" id="GO:0050660">
    <property type="term" value="F:flavin adenine dinucleotide binding"/>
    <property type="evidence" value="ECO:0007669"/>
    <property type="project" value="InterPro"/>
</dbReference>
<organism evidence="12 13">
    <name type="scientific">Luteibaculum oceani</name>
    <dbReference type="NCBI Taxonomy" id="1294296"/>
    <lineage>
        <taxon>Bacteria</taxon>
        <taxon>Pseudomonadati</taxon>
        <taxon>Bacteroidota</taxon>
        <taxon>Flavobacteriia</taxon>
        <taxon>Flavobacteriales</taxon>
        <taxon>Luteibaculaceae</taxon>
        <taxon>Luteibaculum</taxon>
    </lineage>
</organism>
<name>A0A5C6UY78_9FLAO</name>
<dbReference type="Pfam" id="PF00441">
    <property type="entry name" value="Acyl-CoA_dh_1"/>
    <property type="match status" value="1"/>
</dbReference>
<evidence type="ECO:0000256" key="4">
    <source>
        <dbReference type="ARBA" id="ARBA00022827"/>
    </source>
</evidence>
<dbReference type="PANTHER" id="PTHR43884:SF12">
    <property type="entry name" value="ISOVALERYL-COA DEHYDROGENASE, MITOCHONDRIAL-RELATED"/>
    <property type="match status" value="1"/>
</dbReference>
<gene>
    <name evidence="12" type="ORF">FRX97_08970</name>
</gene>